<keyword evidence="3" id="KW-1185">Reference proteome</keyword>
<dbReference type="Proteomes" id="UP000255297">
    <property type="component" value="Unassembled WGS sequence"/>
</dbReference>
<keyword evidence="1" id="KW-0812">Transmembrane</keyword>
<reference evidence="2 3" key="1">
    <citation type="submission" date="2018-06" db="EMBL/GenBank/DDBJ databases">
        <authorList>
            <consortium name="Pathogen Informatics"/>
            <person name="Doyle S."/>
        </authorList>
    </citation>
    <scope>NUCLEOTIDE SEQUENCE [LARGE SCALE GENOMIC DNA]</scope>
    <source>
        <strain evidence="2 3">NCTC11532</strain>
    </source>
</reference>
<name>A0A378LYN4_9GAMM</name>
<sequence>MSLKFGIILMIHFLYVLLAMLISSTVTACPFCLSKTSKLVYSGIFNHQFVLYFIYTILPFFIFYILVWFLANVIEEN</sequence>
<dbReference type="RefSeq" id="WP_133134453.1">
    <property type="nucleotide sequence ID" value="NZ_CAAAIS010000003.1"/>
</dbReference>
<dbReference type="EMBL" id="UGPB01000001">
    <property type="protein sequence ID" value="STY29181.1"/>
    <property type="molecule type" value="Genomic_DNA"/>
</dbReference>
<dbReference type="STRING" id="1122170.GCA_000701265_01122"/>
<accession>A0A378LYN4</accession>
<gene>
    <name evidence="2" type="ORF">NCTC11532_01364</name>
</gene>
<feature type="transmembrane region" description="Helical" evidence="1">
    <location>
        <begin position="52"/>
        <end position="74"/>
    </location>
</feature>
<protein>
    <submittedName>
        <fullName evidence="2">Uncharacterized protein</fullName>
    </submittedName>
</protein>
<keyword evidence="1" id="KW-0472">Membrane</keyword>
<evidence type="ECO:0000313" key="2">
    <source>
        <dbReference type="EMBL" id="STY29181.1"/>
    </source>
</evidence>
<dbReference type="PROSITE" id="PS51257">
    <property type="entry name" value="PROKAR_LIPOPROTEIN"/>
    <property type="match status" value="1"/>
</dbReference>
<dbReference type="AlphaFoldDB" id="A0A378LYN4"/>
<evidence type="ECO:0000313" key="3">
    <source>
        <dbReference type="Proteomes" id="UP000255297"/>
    </source>
</evidence>
<evidence type="ECO:0000256" key="1">
    <source>
        <dbReference type="SAM" id="Phobius"/>
    </source>
</evidence>
<organism evidence="2 3">
    <name type="scientific">Legionella wadsworthii</name>
    <dbReference type="NCBI Taxonomy" id="28088"/>
    <lineage>
        <taxon>Bacteria</taxon>
        <taxon>Pseudomonadati</taxon>
        <taxon>Pseudomonadota</taxon>
        <taxon>Gammaproteobacteria</taxon>
        <taxon>Legionellales</taxon>
        <taxon>Legionellaceae</taxon>
        <taxon>Legionella</taxon>
    </lineage>
</organism>
<proteinExistence type="predicted"/>
<keyword evidence="1" id="KW-1133">Transmembrane helix</keyword>